<dbReference type="Proteomes" id="UP000681526">
    <property type="component" value="Unassembled WGS sequence"/>
</dbReference>
<gene>
    <name evidence="1" type="primary">txxe 3189</name>
    <name evidence="1" type="ORF">TXXE_16955</name>
</gene>
<dbReference type="EMBL" id="CAJRAY010000085">
    <property type="protein sequence ID" value="CAG5091898.1"/>
    <property type="molecule type" value="Genomic_DNA"/>
</dbReference>
<sequence>MINELLFVYNKTKHLFGW</sequence>
<proteinExistence type="predicted"/>
<reference evidence="1 2" key="1">
    <citation type="submission" date="2021-04" db="EMBL/GenBank/DDBJ databases">
        <authorList>
            <person name="Rakotoarivonina H."/>
        </authorList>
    </citation>
    <scope>NUCLEOTIDE SEQUENCE [LARGE SCALE GENOMIC DNA]</scope>
    <source>
        <strain evidence="1 2">XE</strain>
    </source>
</reference>
<comment type="caution">
    <text evidence="1">The sequence shown here is derived from an EMBL/GenBank/DDBJ whole genome shotgun (WGS) entry which is preliminary data.</text>
</comment>
<organism evidence="1 2">
    <name type="scientific">Thermobacillus xylanilyticus</name>
    <dbReference type="NCBI Taxonomy" id="76633"/>
    <lineage>
        <taxon>Bacteria</taxon>
        <taxon>Bacillati</taxon>
        <taxon>Bacillota</taxon>
        <taxon>Bacilli</taxon>
        <taxon>Bacillales</taxon>
        <taxon>Paenibacillaceae</taxon>
        <taxon>Thermobacillus</taxon>
    </lineage>
</organism>
<accession>A0ABM8V7X7</accession>
<evidence type="ECO:0000313" key="1">
    <source>
        <dbReference type="EMBL" id="CAG5091898.1"/>
    </source>
</evidence>
<keyword evidence="2" id="KW-1185">Reference proteome</keyword>
<name>A0ABM8V7X7_THEXY</name>
<protein>
    <submittedName>
        <fullName evidence="1">Uncharacterized protein</fullName>
    </submittedName>
</protein>
<evidence type="ECO:0000313" key="2">
    <source>
        <dbReference type="Proteomes" id="UP000681526"/>
    </source>
</evidence>